<protein>
    <recommendedName>
        <fullName evidence="2 15">Aurora kinase</fullName>
        <ecNumber evidence="1 15">2.7.11.1</ecNumber>
    </recommendedName>
</protein>
<keyword evidence="6 15" id="KW-0418">Kinase</keyword>
<dbReference type="PROSITE" id="PS00108">
    <property type="entry name" value="PROTEIN_KINASE_ST"/>
    <property type="match status" value="1"/>
</dbReference>
<name>A0A8H7RT33_9FUNG</name>
<feature type="binding site" evidence="11">
    <location>
        <position position="152"/>
    </location>
    <ligand>
        <name>ATP</name>
        <dbReference type="ChEBI" id="CHEBI:30616"/>
    </ligand>
</feature>
<feature type="binding site" evidence="11">
    <location>
        <begin position="220"/>
        <end position="222"/>
    </location>
    <ligand>
        <name>ATP</name>
        <dbReference type="ChEBI" id="CHEBI:30616"/>
    </ligand>
</feature>
<dbReference type="GO" id="GO:0004674">
    <property type="term" value="F:protein serine/threonine kinase activity"/>
    <property type="evidence" value="ECO:0007669"/>
    <property type="project" value="UniProtKB-KW"/>
</dbReference>
<dbReference type="GO" id="GO:0044779">
    <property type="term" value="P:meiotic spindle checkpoint signaling"/>
    <property type="evidence" value="ECO:0007669"/>
    <property type="project" value="UniProtKB-ARBA"/>
</dbReference>
<dbReference type="GO" id="GO:0008608">
    <property type="term" value="P:attachment of spindle microtubules to kinetochore"/>
    <property type="evidence" value="ECO:0007669"/>
    <property type="project" value="UniProtKB-ARBA"/>
</dbReference>
<feature type="binding site" evidence="11 13">
    <location>
        <position position="171"/>
    </location>
    <ligand>
        <name>ATP</name>
        <dbReference type="ChEBI" id="CHEBI:30616"/>
    </ligand>
</feature>
<evidence type="ECO:0000256" key="10">
    <source>
        <dbReference type="PIRSR" id="PIRSR630616-1"/>
    </source>
</evidence>
<keyword evidence="5 11" id="KW-0547">Nucleotide-binding</keyword>
<evidence type="ECO:0000256" key="11">
    <source>
        <dbReference type="PIRSR" id="PIRSR630616-2"/>
    </source>
</evidence>
<evidence type="ECO:0000256" key="1">
    <source>
        <dbReference type="ARBA" id="ARBA00012513"/>
    </source>
</evidence>
<evidence type="ECO:0000256" key="12">
    <source>
        <dbReference type="PIRSR" id="PIRSR630616-3"/>
    </source>
</evidence>
<evidence type="ECO:0000256" key="7">
    <source>
        <dbReference type="ARBA" id="ARBA00022840"/>
    </source>
</evidence>
<dbReference type="InterPro" id="IPR011009">
    <property type="entry name" value="Kinase-like_dom_sf"/>
</dbReference>
<evidence type="ECO:0000256" key="13">
    <source>
        <dbReference type="PROSITE-ProRule" id="PRU10141"/>
    </source>
</evidence>
<dbReference type="SMART" id="SM00220">
    <property type="entry name" value="S_TKc"/>
    <property type="match status" value="1"/>
</dbReference>
<evidence type="ECO:0000313" key="18">
    <source>
        <dbReference type="Proteomes" id="UP000646827"/>
    </source>
</evidence>
<comment type="catalytic activity">
    <reaction evidence="8 15">
        <text>L-threonyl-[protein] + ATP = O-phospho-L-threonyl-[protein] + ADP + H(+)</text>
        <dbReference type="Rhea" id="RHEA:46608"/>
        <dbReference type="Rhea" id="RHEA-COMP:11060"/>
        <dbReference type="Rhea" id="RHEA-COMP:11605"/>
        <dbReference type="ChEBI" id="CHEBI:15378"/>
        <dbReference type="ChEBI" id="CHEBI:30013"/>
        <dbReference type="ChEBI" id="CHEBI:30616"/>
        <dbReference type="ChEBI" id="CHEBI:61977"/>
        <dbReference type="ChEBI" id="CHEBI:456216"/>
        <dbReference type="EC" id="2.7.11.1"/>
    </reaction>
</comment>
<dbReference type="FunFam" id="3.30.200.20:FF:000042">
    <property type="entry name" value="Aurora kinase A"/>
    <property type="match status" value="1"/>
</dbReference>
<dbReference type="OrthoDB" id="377346at2759"/>
<keyword evidence="7 11" id="KW-0067">ATP-binding</keyword>
<proteinExistence type="inferred from homology"/>
<evidence type="ECO:0000313" key="17">
    <source>
        <dbReference type="EMBL" id="KAG2216671.1"/>
    </source>
</evidence>
<dbReference type="GO" id="GO:0045143">
    <property type="term" value="P:homologous chromosome segregation"/>
    <property type="evidence" value="ECO:0007669"/>
    <property type="project" value="UniProtKB-ARBA"/>
</dbReference>
<dbReference type="GO" id="GO:0032133">
    <property type="term" value="C:chromosome passenger complex"/>
    <property type="evidence" value="ECO:0007669"/>
    <property type="project" value="UniProtKB-ARBA"/>
</dbReference>
<sequence length="398" mass="46291">MTIDIKSQQQEEEELTHFNDSVSITSTHTATAPLSAYVDYTPRRNFVTKTTTIKNIPRSDPSLEINGVSLSRQHRAHYFHQLAQQENNDMNSLKEDYMNTPIVRRYHGITNELVSIQVDMNNNNLSKFDKDINHREWCGNDFIVGKHLGSGRFGTVYIATEKSSNRVVALKYVNKNELQKANVIRFLKREIEIQSHLSHPNVLKLYGYFNDNEHICMVLENALGGSLYDIAQKESPLSENKVAKYMIQVLAALRYIHHLGVIHRDIKPENILIGERGELKLADFGWAVHDRRPRRRTFCGTLEYLPPEMIENKYHDEKVDIWALGIMCYELLVGTPPFEDVTSYVETYSRIIQTKYSFPNHISMNGQQFVKRILRHDPRQRPTLEVLENHPWLQQSRD</sequence>
<comment type="similarity">
    <text evidence="15">Belongs to the protein kinase superfamily. Ser/Thr protein kinase family. Aurora subfamily.</text>
</comment>
<reference evidence="17 18" key="1">
    <citation type="submission" date="2020-12" db="EMBL/GenBank/DDBJ databases">
        <title>Metabolic potential, ecology and presence of endohyphal bacteria is reflected in genomic diversity of Mucoromycotina.</title>
        <authorList>
            <person name="Muszewska A."/>
            <person name="Okrasinska A."/>
            <person name="Steczkiewicz K."/>
            <person name="Drgas O."/>
            <person name="Orlowska M."/>
            <person name="Perlinska-Lenart U."/>
            <person name="Aleksandrzak-Piekarczyk T."/>
            <person name="Szatraj K."/>
            <person name="Zielenkiewicz U."/>
            <person name="Pilsyk S."/>
            <person name="Malc E."/>
            <person name="Mieczkowski P."/>
            <person name="Kruszewska J.S."/>
            <person name="Biernat P."/>
            <person name="Pawlowska J."/>
        </authorList>
    </citation>
    <scope>NUCLEOTIDE SEQUENCE [LARGE SCALE GENOMIC DNA]</scope>
    <source>
        <strain evidence="17 18">CBS 142.35</strain>
    </source>
</reference>
<dbReference type="InterPro" id="IPR000719">
    <property type="entry name" value="Prot_kinase_dom"/>
</dbReference>
<evidence type="ECO:0000259" key="16">
    <source>
        <dbReference type="PROSITE" id="PS50011"/>
    </source>
</evidence>
<dbReference type="Gene3D" id="1.10.510.10">
    <property type="entry name" value="Transferase(Phosphotransferase) domain 1"/>
    <property type="match status" value="1"/>
</dbReference>
<dbReference type="SUPFAM" id="SSF56112">
    <property type="entry name" value="Protein kinase-like (PK-like)"/>
    <property type="match status" value="1"/>
</dbReference>
<evidence type="ECO:0000256" key="2">
    <source>
        <dbReference type="ARBA" id="ARBA00021157"/>
    </source>
</evidence>
<dbReference type="GO" id="GO:0032465">
    <property type="term" value="P:regulation of cytokinesis"/>
    <property type="evidence" value="ECO:0007669"/>
    <property type="project" value="UniProtKB-ARBA"/>
</dbReference>
<dbReference type="PROSITE" id="PS00107">
    <property type="entry name" value="PROTEIN_KINASE_ATP"/>
    <property type="match status" value="1"/>
</dbReference>
<keyword evidence="4 15" id="KW-0808">Transferase</keyword>
<evidence type="ECO:0000256" key="5">
    <source>
        <dbReference type="ARBA" id="ARBA00022741"/>
    </source>
</evidence>
<keyword evidence="3 14" id="KW-0723">Serine/threonine-protein kinase</keyword>
<evidence type="ECO:0000256" key="15">
    <source>
        <dbReference type="RuleBase" id="RU367134"/>
    </source>
</evidence>
<dbReference type="Proteomes" id="UP000646827">
    <property type="component" value="Unassembled WGS sequence"/>
</dbReference>
<dbReference type="EMBL" id="JAEPRB010000374">
    <property type="protein sequence ID" value="KAG2216671.1"/>
    <property type="molecule type" value="Genomic_DNA"/>
</dbReference>
<comment type="catalytic activity">
    <reaction evidence="9 15">
        <text>L-seryl-[protein] + ATP = O-phospho-L-seryl-[protein] + ADP + H(+)</text>
        <dbReference type="Rhea" id="RHEA:17989"/>
        <dbReference type="Rhea" id="RHEA-COMP:9863"/>
        <dbReference type="Rhea" id="RHEA-COMP:11604"/>
        <dbReference type="ChEBI" id="CHEBI:15378"/>
        <dbReference type="ChEBI" id="CHEBI:29999"/>
        <dbReference type="ChEBI" id="CHEBI:30616"/>
        <dbReference type="ChEBI" id="CHEBI:83421"/>
        <dbReference type="ChEBI" id="CHEBI:456216"/>
        <dbReference type="EC" id="2.7.11.1"/>
    </reaction>
</comment>
<dbReference type="FunFam" id="1.10.510.10:FF:000235">
    <property type="entry name" value="Serine/threonine-protein kinase ark1"/>
    <property type="match status" value="1"/>
</dbReference>
<accession>A0A8H7RT33</accession>
<dbReference type="GO" id="GO:0000776">
    <property type="term" value="C:kinetochore"/>
    <property type="evidence" value="ECO:0007669"/>
    <property type="project" value="UniProtKB-ARBA"/>
</dbReference>
<feature type="domain" description="Protein kinase" evidence="16">
    <location>
        <begin position="142"/>
        <end position="393"/>
    </location>
</feature>
<evidence type="ECO:0000256" key="4">
    <source>
        <dbReference type="ARBA" id="ARBA00022679"/>
    </source>
</evidence>
<dbReference type="PANTHER" id="PTHR24350">
    <property type="entry name" value="SERINE/THREONINE-PROTEIN KINASE IAL-RELATED"/>
    <property type="match status" value="1"/>
</dbReference>
<evidence type="ECO:0000256" key="8">
    <source>
        <dbReference type="ARBA" id="ARBA00047899"/>
    </source>
</evidence>
<feature type="cross-link" description="Glycyl lysine isopeptide (Lys-Gly) (interchain with G-Cter in SUMO2)" evidence="12">
    <location>
        <position position="267"/>
    </location>
</feature>
<dbReference type="PROSITE" id="PS50011">
    <property type="entry name" value="PROTEIN_KINASE_DOM"/>
    <property type="match status" value="1"/>
</dbReference>
<evidence type="ECO:0000256" key="6">
    <source>
        <dbReference type="ARBA" id="ARBA00022777"/>
    </source>
</evidence>
<dbReference type="GO" id="GO:0051233">
    <property type="term" value="C:spindle midzone"/>
    <property type="evidence" value="ECO:0007669"/>
    <property type="project" value="UniProtKB-ARBA"/>
</dbReference>
<organism evidence="17 18">
    <name type="scientific">Circinella minor</name>
    <dbReference type="NCBI Taxonomy" id="1195481"/>
    <lineage>
        <taxon>Eukaryota</taxon>
        <taxon>Fungi</taxon>
        <taxon>Fungi incertae sedis</taxon>
        <taxon>Mucoromycota</taxon>
        <taxon>Mucoromycotina</taxon>
        <taxon>Mucoromycetes</taxon>
        <taxon>Mucorales</taxon>
        <taxon>Lichtheimiaceae</taxon>
        <taxon>Circinella</taxon>
    </lineage>
</organism>
<dbReference type="InterPro" id="IPR030616">
    <property type="entry name" value="Aur-like"/>
</dbReference>
<keyword evidence="18" id="KW-1185">Reference proteome</keyword>
<comment type="caution">
    <text evidence="17">The sequence shown here is derived from an EMBL/GenBank/DDBJ whole genome shotgun (WGS) entry which is preliminary data.</text>
</comment>
<evidence type="ECO:0000256" key="14">
    <source>
        <dbReference type="RuleBase" id="RU000304"/>
    </source>
</evidence>
<dbReference type="InterPro" id="IPR017441">
    <property type="entry name" value="Protein_kinase_ATP_BS"/>
</dbReference>
<dbReference type="GO" id="GO:0090266">
    <property type="term" value="P:regulation of mitotic cell cycle spindle assembly checkpoint"/>
    <property type="evidence" value="ECO:0007669"/>
    <property type="project" value="UniProtKB-ARBA"/>
</dbReference>
<feature type="active site" description="Proton acceptor" evidence="10">
    <location>
        <position position="265"/>
    </location>
</feature>
<dbReference type="InterPro" id="IPR008271">
    <property type="entry name" value="Ser/Thr_kinase_AS"/>
</dbReference>
<dbReference type="EC" id="2.7.11.1" evidence="1 15"/>
<feature type="binding site" evidence="11">
    <location>
        <begin position="269"/>
        <end position="270"/>
    </location>
    <ligand>
        <name>ATP</name>
        <dbReference type="ChEBI" id="CHEBI:30616"/>
    </ligand>
</feature>
<dbReference type="AlphaFoldDB" id="A0A8H7RT33"/>
<evidence type="ECO:0000256" key="3">
    <source>
        <dbReference type="ARBA" id="ARBA00022527"/>
    </source>
</evidence>
<dbReference type="Pfam" id="PF00069">
    <property type="entry name" value="Pkinase"/>
    <property type="match status" value="1"/>
</dbReference>
<dbReference type="GO" id="GO:1902115">
    <property type="term" value="P:regulation of organelle assembly"/>
    <property type="evidence" value="ECO:0007669"/>
    <property type="project" value="UniProtKB-ARBA"/>
</dbReference>
<feature type="binding site" evidence="11">
    <location>
        <position position="283"/>
    </location>
    <ligand>
        <name>ATP</name>
        <dbReference type="ChEBI" id="CHEBI:30616"/>
    </ligand>
</feature>
<dbReference type="GO" id="GO:0072479">
    <property type="term" value="P:response to mitotic cell cycle spindle assembly checkpoint signaling"/>
    <property type="evidence" value="ECO:0007669"/>
    <property type="project" value="UniProtKB-ARBA"/>
</dbReference>
<evidence type="ECO:0000256" key="9">
    <source>
        <dbReference type="ARBA" id="ARBA00048679"/>
    </source>
</evidence>
<dbReference type="GO" id="GO:0005524">
    <property type="term" value="F:ATP binding"/>
    <property type="evidence" value="ECO:0007669"/>
    <property type="project" value="UniProtKB-UniRule"/>
</dbReference>
<dbReference type="CDD" id="cd14007">
    <property type="entry name" value="STKc_Aurora"/>
    <property type="match status" value="1"/>
</dbReference>
<gene>
    <name evidence="17" type="ORF">INT45_014143</name>
</gene>